<protein>
    <recommendedName>
        <fullName evidence="3">C2H2-type domain-containing protein</fullName>
    </recommendedName>
</protein>
<accession>A0AAV5V495</accession>
<keyword evidence="2" id="KW-1185">Reference proteome</keyword>
<evidence type="ECO:0008006" key="3">
    <source>
        <dbReference type="Google" id="ProtNLM"/>
    </source>
</evidence>
<dbReference type="AlphaFoldDB" id="A0AAV5V495"/>
<proteinExistence type="predicted"/>
<evidence type="ECO:0000313" key="2">
    <source>
        <dbReference type="Proteomes" id="UP001432322"/>
    </source>
</evidence>
<gene>
    <name evidence="1" type="ORF">PFISCL1PPCAC_3996</name>
</gene>
<name>A0AAV5V495_9BILA</name>
<sequence length="336" mass="38356">MSGTAFREQCEKHPTELVEMMVRMHWQGEPEVRELAQRMYDLVMKPHSTDGSGLREPLIRLLQTMSERAHLFTHSPARMTMMLAARALVNTTMKVARLDAASLDSLNSNQRTIQMMALPLPAVQPQRVQQLPDVKPLQQNPVSDGNDDVILIDSVGKNVPRRHTLPARVSSRKSKVKISPMTNKIFASTMCEYCNVDVGVYYPDRMKHTWLKHKQHAHKFINTDTVCTYVACDYLAMTTNSRKLHESKGHVANKNETNYVSEFENGGGKCSYCRKKIVSIDGLKHHLLMDCRKRDERPCIRCSECPESVFHFIFEFSQHLKANGGVNHGYPQLISY</sequence>
<comment type="caution">
    <text evidence="1">The sequence shown here is derived from an EMBL/GenBank/DDBJ whole genome shotgun (WGS) entry which is preliminary data.</text>
</comment>
<reference evidence="1" key="1">
    <citation type="submission" date="2023-10" db="EMBL/GenBank/DDBJ databases">
        <title>Genome assembly of Pristionchus species.</title>
        <authorList>
            <person name="Yoshida K."/>
            <person name="Sommer R.J."/>
        </authorList>
    </citation>
    <scope>NUCLEOTIDE SEQUENCE</scope>
    <source>
        <strain evidence="1">RS5133</strain>
    </source>
</reference>
<dbReference type="EMBL" id="BTSY01000002">
    <property type="protein sequence ID" value="GMT12699.1"/>
    <property type="molecule type" value="Genomic_DNA"/>
</dbReference>
<dbReference type="Proteomes" id="UP001432322">
    <property type="component" value="Unassembled WGS sequence"/>
</dbReference>
<organism evidence="1 2">
    <name type="scientific">Pristionchus fissidentatus</name>
    <dbReference type="NCBI Taxonomy" id="1538716"/>
    <lineage>
        <taxon>Eukaryota</taxon>
        <taxon>Metazoa</taxon>
        <taxon>Ecdysozoa</taxon>
        <taxon>Nematoda</taxon>
        <taxon>Chromadorea</taxon>
        <taxon>Rhabditida</taxon>
        <taxon>Rhabditina</taxon>
        <taxon>Diplogasteromorpha</taxon>
        <taxon>Diplogasteroidea</taxon>
        <taxon>Neodiplogasteridae</taxon>
        <taxon>Pristionchus</taxon>
    </lineage>
</organism>
<evidence type="ECO:0000313" key="1">
    <source>
        <dbReference type="EMBL" id="GMT12699.1"/>
    </source>
</evidence>